<evidence type="ECO:0000259" key="5">
    <source>
        <dbReference type="PROSITE" id="PS50893"/>
    </source>
</evidence>
<dbReference type="InterPro" id="IPR032823">
    <property type="entry name" value="BCA_ABC_TP_C"/>
</dbReference>
<proteinExistence type="predicted"/>
<keyword evidence="2" id="KW-0472">Membrane</keyword>
<dbReference type="GO" id="GO:0005886">
    <property type="term" value="C:plasma membrane"/>
    <property type="evidence" value="ECO:0007669"/>
    <property type="project" value="TreeGrafter"/>
</dbReference>
<reference evidence="6 7" key="1">
    <citation type="submission" date="2018-08" db="EMBL/GenBank/DDBJ databases">
        <title>Achromobacter xylosoxidans Genome sequencing and assembly.</title>
        <authorList>
            <person name="Wang R."/>
            <person name="Rensing C."/>
            <person name="Li Y."/>
        </authorList>
    </citation>
    <scope>NUCLEOTIDE SEQUENCE [LARGE SCALE GENOMIC DNA]</scope>
    <source>
        <strain evidence="6 7">GD003A</strain>
    </source>
</reference>
<dbReference type="FunFam" id="3.40.50.300:FF:000421">
    <property type="entry name" value="Branched-chain amino acid ABC transporter ATP-binding protein"/>
    <property type="match status" value="1"/>
</dbReference>
<comment type="caution">
    <text evidence="6">The sequence shown here is derived from an EMBL/GenBank/DDBJ whole genome shotgun (WGS) entry which is preliminary data.</text>
</comment>
<dbReference type="InterPro" id="IPR003439">
    <property type="entry name" value="ABC_transporter-like_ATP-bd"/>
</dbReference>
<dbReference type="GO" id="GO:0005524">
    <property type="term" value="F:ATP binding"/>
    <property type="evidence" value="ECO:0007669"/>
    <property type="project" value="UniProtKB-KW"/>
</dbReference>
<dbReference type="Pfam" id="PF00005">
    <property type="entry name" value="ABC_tran"/>
    <property type="match status" value="1"/>
</dbReference>
<evidence type="ECO:0000313" key="7">
    <source>
        <dbReference type="Proteomes" id="UP000285324"/>
    </source>
</evidence>
<dbReference type="Pfam" id="PF12399">
    <property type="entry name" value="BCA_ABC_TP_C"/>
    <property type="match status" value="1"/>
</dbReference>
<dbReference type="Gene3D" id="3.40.50.300">
    <property type="entry name" value="P-loop containing nucleotide triphosphate hydrolases"/>
    <property type="match status" value="1"/>
</dbReference>
<dbReference type="PROSITE" id="PS50893">
    <property type="entry name" value="ABC_TRANSPORTER_2"/>
    <property type="match status" value="1"/>
</dbReference>
<dbReference type="PANTHER" id="PTHR45772:SF9">
    <property type="entry name" value="CONSERVED COMPONENT OF ABC TRANSPORTER FOR NATURAL AMINO ACIDS"/>
    <property type="match status" value="1"/>
</dbReference>
<dbReference type="SUPFAM" id="SSF52540">
    <property type="entry name" value="P-loop containing nucleoside triphosphate hydrolases"/>
    <property type="match status" value="1"/>
</dbReference>
<dbReference type="OrthoDB" id="4350300at2"/>
<organism evidence="6 7">
    <name type="scientific">Alcaligenes xylosoxydans xylosoxydans</name>
    <name type="common">Achromobacter xylosoxidans</name>
    <dbReference type="NCBI Taxonomy" id="85698"/>
    <lineage>
        <taxon>Bacteria</taxon>
        <taxon>Pseudomonadati</taxon>
        <taxon>Pseudomonadota</taxon>
        <taxon>Betaproteobacteria</taxon>
        <taxon>Burkholderiales</taxon>
        <taxon>Alcaligenaceae</taxon>
        <taxon>Achromobacter</taxon>
    </lineage>
</organism>
<keyword evidence="4 6" id="KW-0067">ATP-binding</keyword>
<dbReference type="AlphaFoldDB" id="A0A424W7P4"/>
<dbReference type="InterPro" id="IPR003593">
    <property type="entry name" value="AAA+_ATPase"/>
</dbReference>
<evidence type="ECO:0000256" key="4">
    <source>
        <dbReference type="ARBA" id="ARBA00022840"/>
    </source>
</evidence>
<evidence type="ECO:0000313" key="6">
    <source>
        <dbReference type="EMBL" id="RPJ89250.1"/>
    </source>
</evidence>
<keyword evidence="2" id="KW-1003">Cell membrane</keyword>
<keyword evidence="1" id="KW-0813">Transport</keyword>
<dbReference type="GO" id="GO:0016887">
    <property type="term" value="F:ATP hydrolysis activity"/>
    <property type="evidence" value="ECO:0007669"/>
    <property type="project" value="InterPro"/>
</dbReference>
<accession>A0A424W7P4</accession>
<feature type="domain" description="ABC transporter" evidence="5">
    <location>
        <begin position="7"/>
        <end position="254"/>
    </location>
</feature>
<dbReference type="EMBL" id="QVXO01000045">
    <property type="protein sequence ID" value="RPJ89250.1"/>
    <property type="molecule type" value="Genomic_DNA"/>
</dbReference>
<evidence type="ECO:0000256" key="2">
    <source>
        <dbReference type="ARBA" id="ARBA00022475"/>
    </source>
</evidence>
<dbReference type="Proteomes" id="UP000285324">
    <property type="component" value="Unassembled WGS sequence"/>
</dbReference>
<dbReference type="PANTHER" id="PTHR45772">
    <property type="entry name" value="CONSERVED COMPONENT OF ABC TRANSPORTER FOR NATURAL AMINO ACIDS-RELATED"/>
    <property type="match status" value="1"/>
</dbReference>
<evidence type="ECO:0000256" key="3">
    <source>
        <dbReference type="ARBA" id="ARBA00022741"/>
    </source>
</evidence>
<dbReference type="CDD" id="cd03219">
    <property type="entry name" value="ABC_Mj1267_LivG_branched"/>
    <property type="match status" value="1"/>
</dbReference>
<dbReference type="InterPro" id="IPR051120">
    <property type="entry name" value="ABC_AA/LPS_Transport"/>
</dbReference>
<gene>
    <name evidence="6" type="ORF">DY367_23810</name>
</gene>
<dbReference type="SMART" id="SM00382">
    <property type="entry name" value="AAA"/>
    <property type="match status" value="1"/>
</dbReference>
<evidence type="ECO:0000256" key="1">
    <source>
        <dbReference type="ARBA" id="ARBA00022448"/>
    </source>
</evidence>
<name>A0A424W7P4_ALCXX</name>
<dbReference type="RefSeq" id="WP_059377849.1">
    <property type="nucleotide sequence ID" value="NZ_CP061008.1"/>
</dbReference>
<protein>
    <submittedName>
        <fullName evidence="6">ABC transporter ATP-binding protein</fullName>
    </submittedName>
</protein>
<dbReference type="InterPro" id="IPR027417">
    <property type="entry name" value="P-loop_NTPase"/>
</dbReference>
<keyword evidence="3" id="KW-0547">Nucleotide-binding</keyword>
<sequence length="259" mass="28243">MADHDFLSVRDLGINFGGLAALADLSFDLKQGQIKGLIGPNGAGKSTLFNIVAGLLLPGSGDVRFRGRSVRGLPPHQRVRLGIARTFQNLQIFKDLTVLENVMVGCHARFGSGLWACMLRTPRQRRDERQMRDIAMQRLEQLHLARHADVLAADLSFGQAKILEIARALAADPTLLLLDEPVAGVPHAEVAQVAQVIREVNASGVTVLLVEHNMSFVMQLCDDILVLNYGRKIAEGQADAVRVDPLVLKAYLGEDMPDA</sequence>